<comment type="caution">
    <text evidence="2">The sequence shown here is derived from an EMBL/GenBank/DDBJ whole genome shotgun (WGS) entry which is preliminary data.</text>
</comment>
<dbReference type="AlphaFoldDB" id="A0ABD3BE86"/>
<feature type="transmembrane region" description="Helical" evidence="1">
    <location>
        <begin position="12"/>
        <end position="31"/>
    </location>
</feature>
<dbReference type="EMBL" id="JAVIJP010000100">
    <property type="protein sequence ID" value="KAL3615690.1"/>
    <property type="molecule type" value="Genomic_DNA"/>
</dbReference>
<keyword evidence="1" id="KW-1133">Transmembrane helix</keyword>
<evidence type="ECO:0000313" key="2">
    <source>
        <dbReference type="EMBL" id="KAL3615690.1"/>
    </source>
</evidence>
<name>A0ABD3BE86_9LAMI</name>
<keyword evidence="1" id="KW-0812">Transmembrane</keyword>
<proteinExistence type="predicted"/>
<reference evidence="3" key="1">
    <citation type="journal article" date="2024" name="IScience">
        <title>Strigolactones Initiate the Formation of Haustorium-like Structures in Castilleja.</title>
        <authorList>
            <person name="Buerger M."/>
            <person name="Peterson D."/>
            <person name="Chory J."/>
        </authorList>
    </citation>
    <scope>NUCLEOTIDE SEQUENCE [LARGE SCALE GENOMIC DNA]</scope>
</reference>
<sequence>MFWHLSIEMVYAVRYSFVKQLVGYCLFAFLLSGN</sequence>
<gene>
    <name evidence="2" type="ORF">CASFOL_041351</name>
</gene>
<evidence type="ECO:0000256" key="1">
    <source>
        <dbReference type="SAM" id="Phobius"/>
    </source>
</evidence>
<evidence type="ECO:0000313" key="3">
    <source>
        <dbReference type="Proteomes" id="UP001632038"/>
    </source>
</evidence>
<accession>A0ABD3BE86</accession>
<protein>
    <submittedName>
        <fullName evidence="2">Uncharacterized protein</fullName>
    </submittedName>
</protein>
<keyword evidence="1" id="KW-0472">Membrane</keyword>
<organism evidence="2 3">
    <name type="scientific">Castilleja foliolosa</name>
    <dbReference type="NCBI Taxonomy" id="1961234"/>
    <lineage>
        <taxon>Eukaryota</taxon>
        <taxon>Viridiplantae</taxon>
        <taxon>Streptophyta</taxon>
        <taxon>Embryophyta</taxon>
        <taxon>Tracheophyta</taxon>
        <taxon>Spermatophyta</taxon>
        <taxon>Magnoliopsida</taxon>
        <taxon>eudicotyledons</taxon>
        <taxon>Gunneridae</taxon>
        <taxon>Pentapetalae</taxon>
        <taxon>asterids</taxon>
        <taxon>lamiids</taxon>
        <taxon>Lamiales</taxon>
        <taxon>Orobanchaceae</taxon>
        <taxon>Pedicularideae</taxon>
        <taxon>Castillejinae</taxon>
        <taxon>Castilleja</taxon>
    </lineage>
</organism>
<keyword evidence="3" id="KW-1185">Reference proteome</keyword>
<dbReference type="Proteomes" id="UP001632038">
    <property type="component" value="Unassembled WGS sequence"/>
</dbReference>